<organism evidence="1">
    <name type="scientific">marine sediment metagenome</name>
    <dbReference type="NCBI Taxonomy" id="412755"/>
    <lineage>
        <taxon>unclassified sequences</taxon>
        <taxon>metagenomes</taxon>
        <taxon>ecological metagenomes</taxon>
    </lineage>
</organism>
<protein>
    <submittedName>
        <fullName evidence="1">Uncharacterized protein</fullName>
    </submittedName>
</protein>
<sequence length="130" mass="14603">PGSYIDFRLLDTARRTLQKRISVDDELQVIIHAATVSVDTGTRNELTFQVTPKNKTQRISHTVRQFDSLTPINGKVIDNDAHHLIVIDAGVPVVVSLLEHKPSHTRKVKINSWLTFWPTPPTHGIILGKL</sequence>
<dbReference type="AlphaFoldDB" id="A0A0F9GPA0"/>
<accession>A0A0F9GPA0</accession>
<name>A0A0F9GPA0_9ZZZZ</name>
<evidence type="ECO:0000313" key="1">
    <source>
        <dbReference type="EMBL" id="KKL64972.1"/>
    </source>
</evidence>
<proteinExistence type="predicted"/>
<feature type="non-terminal residue" evidence="1">
    <location>
        <position position="1"/>
    </location>
</feature>
<gene>
    <name evidence="1" type="ORF">LCGC14_2159650</name>
</gene>
<dbReference type="EMBL" id="LAZR01027680">
    <property type="protein sequence ID" value="KKL64972.1"/>
    <property type="molecule type" value="Genomic_DNA"/>
</dbReference>
<reference evidence="1" key="1">
    <citation type="journal article" date="2015" name="Nature">
        <title>Complex archaea that bridge the gap between prokaryotes and eukaryotes.</title>
        <authorList>
            <person name="Spang A."/>
            <person name="Saw J.H."/>
            <person name="Jorgensen S.L."/>
            <person name="Zaremba-Niedzwiedzka K."/>
            <person name="Martijn J."/>
            <person name="Lind A.E."/>
            <person name="van Eijk R."/>
            <person name="Schleper C."/>
            <person name="Guy L."/>
            <person name="Ettema T.J."/>
        </authorList>
    </citation>
    <scope>NUCLEOTIDE SEQUENCE</scope>
</reference>
<comment type="caution">
    <text evidence="1">The sequence shown here is derived from an EMBL/GenBank/DDBJ whole genome shotgun (WGS) entry which is preliminary data.</text>
</comment>